<organism evidence="4 6">
    <name type="scientific">Turicibacter bilis</name>
    <dbReference type="NCBI Taxonomy" id="2735723"/>
    <lineage>
        <taxon>Bacteria</taxon>
        <taxon>Bacillati</taxon>
        <taxon>Bacillota</taxon>
        <taxon>Erysipelotrichia</taxon>
        <taxon>Erysipelotrichales</taxon>
        <taxon>Turicibacteraceae</taxon>
        <taxon>Turicibacter</taxon>
    </lineage>
</organism>
<keyword evidence="2" id="KW-0812">Transmembrane</keyword>
<feature type="region of interest" description="Disordered" evidence="1">
    <location>
        <begin position="1"/>
        <end position="25"/>
    </location>
</feature>
<evidence type="ECO:0000256" key="2">
    <source>
        <dbReference type="SAM" id="Phobius"/>
    </source>
</evidence>
<evidence type="ECO:0000313" key="5">
    <source>
        <dbReference type="Proteomes" id="UP001058016"/>
    </source>
</evidence>
<evidence type="ECO:0000256" key="1">
    <source>
        <dbReference type="SAM" id="MobiDB-lite"/>
    </source>
</evidence>
<sequence>MANHKRNRPPYRSTYSGYQANHSSPYYRRKQQEDESIMFIRRFMRQSMICLCLLMSVLVIQKLPNVPLYESVKSAMMGSFPFAKYEQMYQQYLSNMLPFEFRLPQTDDSTSLVSGTQGTTVDELGNPIEGEGTSTDPIFDVSQAINDAYNNMVLKDYENGVIIQIKQDEEIHSFVPGIVLNVGVDDKISNFMNIQLENEWTLTVGFLENRKVSQYQHIKVGDVLGVGSILDVPGTDFGDEAFYYLSLKDKEGQYQDIAAYLELLMQ</sequence>
<dbReference type="AlphaFoldDB" id="A0A9Q9CGK9"/>
<evidence type="ECO:0000313" key="6">
    <source>
        <dbReference type="Proteomes" id="UP001058072"/>
    </source>
</evidence>
<gene>
    <name evidence="3" type="ORF">J0J69_05310</name>
    <name evidence="4" type="ORF">J0J70_11285</name>
</gene>
<evidence type="ECO:0000313" key="4">
    <source>
        <dbReference type="EMBL" id="UUF08163.1"/>
    </source>
</evidence>
<protein>
    <submittedName>
        <fullName evidence="4">Peptidase M23</fullName>
    </submittedName>
</protein>
<feature type="compositionally biased region" description="Polar residues" evidence="1">
    <location>
        <begin position="13"/>
        <end position="24"/>
    </location>
</feature>
<keyword evidence="2" id="KW-1133">Transmembrane helix</keyword>
<dbReference type="Proteomes" id="UP001058016">
    <property type="component" value="Chromosome"/>
</dbReference>
<evidence type="ECO:0000313" key="3">
    <source>
        <dbReference type="EMBL" id="UUF06935.1"/>
    </source>
</evidence>
<proteinExistence type="predicted"/>
<feature type="transmembrane region" description="Helical" evidence="2">
    <location>
        <begin position="47"/>
        <end position="64"/>
    </location>
</feature>
<dbReference type="Gene3D" id="2.70.70.10">
    <property type="entry name" value="Glucose Permease (Domain IIA)"/>
    <property type="match status" value="1"/>
</dbReference>
<dbReference type="RefSeq" id="WP_212724787.1">
    <property type="nucleotide sequence ID" value="NZ_CP071249.1"/>
</dbReference>
<accession>A0A9Q9CGK9</accession>
<keyword evidence="2" id="KW-0472">Membrane</keyword>
<name>A0A9Q9CGK9_9FIRM</name>
<dbReference type="EMBL" id="CP071250">
    <property type="protein sequence ID" value="UUF08163.1"/>
    <property type="molecule type" value="Genomic_DNA"/>
</dbReference>
<reference evidence="4 5" key="1">
    <citation type="submission" date="2021-03" db="EMBL/GenBank/DDBJ databases">
        <title>Comparative Genomics and Metabolomics in the genus Turicibacter.</title>
        <authorList>
            <person name="Maki J."/>
            <person name="Looft T."/>
        </authorList>
    </citation>
    <scope>NUCLEOTIDE SEQUENCE</scope>
    <source>
        <strain evidence="4">ISU324</strain>
        <strain evidence="3 5">MMM721</strain>
    </source>
</reference>
<dbReference type="Proteomes" id="UP001058072">
    <property type="component" value="Chromosome"/>
</dbReference>
<dbReference type="InterPro" id="IPR011055">
    <property type="entry name" value="Dup_hybrid_motif"/>
</dbReference>
<keyword evidence="5" id="KW-1185">Reference proteome</keyword>
<dbReference type="EMBL" id="CP071249">
    <property type="protein sequence ID" value="UUF06935.1"/>
    <property type="molecule type" value="Genomic_DNA"/>
</dbReference>